<gene>
    <name evidence="1" type="ORF">EYC80_002334</name>
</gene>
<comment type="caution">
    <text evidence="1">The sequence shown here is derived from an EMBL/GenBank/DDBJ whole genome shotgun (WGS) entry which is preliminary data.</text>
</comment>
<protein>
    <submittedName>
        <fullName evidence="1">Uncharacterized protein</fullName>
    </submittedName>
</protein>
<evidence type="ECO:0000313" key="1">
    <source>
        <dbReference type="EMBL" id="KAB8296926.1"/>
    </source>
</evidence>
<dbReference type="EMBL" id="VIGI01000008">
    <property type="protein sequence ID" value="KAB8296926.1"/>
    <property type="molecule type" value="Genomic_DNA"/>
</dbReference>
<proteinExistence type="predicted"/>
<dbReference type="AlphaFoldDB" id="A0A5N6K3K4"/>
<organism evidence="1 2">
    <name type="scientific">Monilinia laxa</name>
    <name type="common">Brown rot fungus</name>
    <name type="synonym">Sclerotinia laxa</name>
    <dbReference type="NCBI Taxonomy" id="61186"/>
    <lineage>
        <taxon>Eukaryota</taxon>
        <taxon>Fungi</taxon>
        <taxon>Dikarya</taxon>
        <taxon>Ascomycota</taxon>
        <taxon>Pezizomycotina</taxon>
        <taxon>Leotiomycetes</taxon>
        <taxon>Helotiales</taxon>
        <taxon>Sclerotiniaceae</taxon>
        <taxon>Monilinia</taxon>
    </lineage>
</organism>
<dbReference type="Proteomes" id="UP000326757">
    <property type="component" value="Unassembled WGS sequence"/>
</dbReference>
<name>A0A5N6K3K4_MONLA</name>
<reference evidence="1 2" key="1">
    <citation type="submission" date="2019-06" db="EMBL/GenBank/DDBJ databases">
        <title>Genome Sequence of the Brown Rot Fungal Pathogen Monilinia laxa.</title>
        <authorList>
            <person name="De Miccolis Angelini R.M."/>
            <person name="Landi L."/>
            <person name="Abate D."/>
            <person name="Pollastro S."/>
            <person name="Romanazzi G."/>
            <person name="Faretra F."/>
        </authorList>
    </citation>
    <scope>NUCLEOTIDE SEQUENCE [LARGE SCALE GENOMIC DNA]</scope>
    <source>
        <strain evidence="1 2">Mlax316</strain>
    </source>
</reference>
<sequence length="70" mass="8425">MRKKQGPVTEFKRVFLKLFGQVKVRFGFEVWRDIEKEFFLRLSMVGEDEAVQISIILEIHKRKEEQQVKA</sequence>
<accession>A0A5N6K3K4</accession>
<evidence type="ECO:0000313" key="2">
    <source>
        <dbReference type="Proteomes" id="UP000326757"/>
    </source>
</evidence>
<keyword evidence="2" id="KW-1185">Reference proteome</keyword>